<dbReference type="EMBL" id="ML977143">
    <property type="protein sequence ID" value="KAF1989936.1"/>
    <property type="molecule type" value="Genomic_DNA"/>
</dbReference>
<keyword evidence="2" id="KW-1185">Reference proteome</keyword>
<evidence type="ECO:0000313" key="1">
    <source>
        <dbReference type="EMBL" id="KAF1989936.1"/>
    </source>
</evidence>
<reference evidence="1" key="1">
    <citation type="journal article" date="2020" name="Stud. Mycol.">
        <title>101 Dothideomycetes genomes: a test case for predicting lifestyles and emergence of pathogens.</title>
        <authorList>
            <person name="Haridas S."/>
            <person name="Albert R."/>
            <person name="Binder M."/>
            <person name="Bloem J."/>
            <person name="Labutti K."/>
            <person name="Salamov A."/>
            <person name="Andreopoulos B."/>
            <person name="Baker S."/>
            <person name="Barry K."/>
            <person name="Bills G."/>
            <person name="Bluhm B."/>
            <person name="Cannon C."/>
            <person name="Castanera R."/>
            <person name="Culley D."/>
            <person name="Daum C."/>
            <person name="Ezra D."/>
            <person name="Gonzalez J."/>
            <person name="Henrissat B."/>
            <person name="Kuo A."/>
            <person name="Liang C."/>
            <person name="Lipzen A."/>
            <person name="Lutzoni F."/>
            <person name="Magnuson J."/>
            <person name="Mondo S."/>
            <person name="Nolan M."/>
            <person name="Ohm R."/>
            <person name="Pangilinan J."/>
            <person name="Park H.-J."/>
            <person name="Ramirez L."/>
            <person name="Alfaro M."/>
            <person name="Sun H."/>
            <person name="Tritt A."/>
            <person name="Yoshinaga Y."/>
            <person name="Zwiers L.-H."/>
            <person name="Turgeon B."/>
            <person name="Goodwin S."/>
            <person name="Spatafora J."/>
            <person name="Crous P."/>
            <person name="Grigoriev I."/>
        </authorList>
    </citation>
    <scope>NUCLEOTIDE SEQUENCE</scope>
    <source>
        <strain evidence="1">CBS 113979</strain>
    </source>
</reference>
<gene>
    <name evidence="1" type="ORF">K402DRAFT_243919</name>
</gene>
<dbReference type="AlphaFoldDB" id="A0A6G1H9N4"/>
<dbReference type="Proteomes" id="UP000800041">
    <property type="component" value="Unassembled WGS sequence"/>
</dbReference>
<evidence type="ECO:0000313" key="2">
    <source>
        <dbReference type="Proteomes" id="UP000800041"/>
    </source>
</evidence>
<protein>
    <submittedName>
        <fullName evidence="1">Uncharacterized protein</fullName>
    </submittedName>
</protein>
<sequence length="165" mass="18470">MSSRPKTRLVSCQHAAPYLQLLHYSFLGQIYTLLFIQTPDTVTPVRRRGRCLILSTRRNRTTAPRTCLRRSSRLPHPSHRPPPSRTLALEHVPSRFSMSGVRTATDARLQFLHSSGSSSAFQRDTSDAGSVVGLAAWVLVRAVLMRLRRPGWAFWGAFDGGGLME</sequence>
<accession>A0A6G1H9N4</accession>
<name>A0A6G1H9N4_9PEZI</name>
<proteinExistence type="predicted"/>
<organism evidence="1 2">
    <name type="scientific">Aulographum hederae CBS 113979</name>
    <dbReference type="NCBI Taxonomy" id="1176131"/>
    <lineage>
        <taxon>Eukaryota</taxon>
        <taxon>Fungi</taxon>
        <taxon>Dikarya</taxon>
        <taxon>Ascomycota</taxon>
        <taxon>Pezizomycotina</taxon>
        <taxon>Dothideomycetes</taxon>
        <taxon>Pleosporomycetidae</taxon>
        <taxon>Aulographales</taxon>
        <taxon>Aulographaceae</taxon>
    </lineage>
</organism>